<protein>
    <submittedName>
        <fullName evidence="6">U1biquitin-specific peptidase-like protein</fullName>
    </submittedName>
</protein>
<proteinExistence type="predicted"/>
<dbReference type="SUPFAM" id="SSF159941">
    <property type="entry name" value="MM3350-like"/>
    <property type="match status" value="1"/>
</dbReference>
<keyword evidence="1" id="KW-0479">Metal-binding</keyword>
<dbReference type="Pfam" id="PF07929">
    <property type="entry name" value="PRiA4_ORF3"/>
    <property type="match status" value="1"/>
</dbReference>
<dbReference type="Pfam" id="PF01753">
    <property type="entry name" value="zf-MYND"/>
    <property type="match status" value="1"/>
</dbReference>
<dbReference type="OrthoDB" id="245563at2759"/>
<keyword evidence="7" id="KW-1185">Reference proteome</keyword>
<dbReference type="AlphaFoldDB" id="A0A2J6PV24"/>
<keyword evidence="2 4" id="KW-0863">Zinc-finger</keyword>
<dbReference type="Proteomes" id="UP000235672">
    <property type="component" value="Unassembled WGS sequence"/>
</dbReference>
<organism evidence="6 7">
    <name type="scientific">Hyaloscypha hepaticicola</name>
    <dbReference type="NCBI Taxonomy" id="2082293"/>
    <lineage>
        <taxon>Eukaryota</taxon>
        <taxon>Fungi</taxon>
        <taxon>Dikarya</taxon>
        <taxon>Ascomycota</taxon>
        <taxon>Pezizomycotina</taxon>
        <taxon>Leotiomycetes</taxon>
        <taxon>Helotiales</taxon>
        <taxon>Hyaloscyphaceae</taxon>
        <taxon>Hyaloscypha</taxon>
    </lineage>
</organism>
<feature type="domain" description="MYND-type" evidence="5">
    <location>
        <begin position="5"/>
        <end position="43"/>
    </location>
</feature>
<accession>A0A2J6PV24</accession>
<evidence type="ECO:0000256" key="4">
    <source>
        <dbReference type="PROSITE-ProRule" id="PRU00134"/>
    </source>
</evidence>
<dbReference type="GO" id="GO:0008270">
    <property type="term" value="F:zinc ion binding"/>
    <property type="evidence" value="ECO:0007669"/>
    <property type="project" value="UniProtKB-KW"/>
</dbReference>
<gene>
    <name evidence="6" type="ORF">NA56DRAFT_680937</name>
</gene>
<dbReference type="PANTHER" id="PTHR41878:SF1">
    <property type="entry name" value="TNPR PROTEIN"/>
    <property type="match status" value="1"/>
</dbReference>
<dbReference type="STRING" id="1745343.A0A2J6PV24"/>
<keyword evidence="3" id="KW-0862">Zinc</keyword>
<dbReference type="PROSITE" id="PS50865">
    <property type="entry name" value="ZF_MYND_2"/>
    <property type="match status" value="1"/>
</dbReference>
<evidence type="ECO:0000259" key="5">
    <source>
        <dbReference type="PROSITE" id="PS50865"/>
    </source>
</evidence>
<dbReference type="InterPro" id="IPR012912">
    <property type="entry name" value="Plasmid_pRiA4b_Orf3-like"/>
</dbReference>
<dbReference type="InterPro" id="IPR024047">
    <property type="entry name" value="MM3350-like_sf"/>
</dbReference>
<dbReference type="Gene3D" id="3.10.290.30">
    <property type="entry name" value="MM3350-like"/>
    <property type="match status" value="1"/>
</dbReference>
<sequence length="474" mass="53279">MNSQCAFCGKTETKLLKCGRCTSRSYCGPQCQKEDWPTHKAECKHQNYILRVDLLPRFIINPRITRTLSCPATATFAEFHEALLVAFGWANTHIYDFDVFDHSDTRGRENRLAGGEPIFKITNMRTVEDFGFGPPNRDSSKVRLFKILDDPKTKGKTIHYNYDFGDGWEHVISCIGRADTTAHFVCLEGEGHGCAEDVGGYTGWKELLEAYDAQNPTKAQKEKMSWFEEYASNKDPGGLRGELKWKWDKDRINRVLVELNVSSGATTTSPTPSHSVLLISLDKQPFFDDMYSQVMAKLRSKADVTEVTHIASAMQHLSVVHQYAAVVVTDPEVMDKGFIAVQEKLVHYARAGGTVIFGFHCSSFVRPNDLARFFKETWSVNWESGDYTRSMFSLNHRANSVFMSRRGPNLPQQYSMKALHLSGTRAEDRIYISSPGSTQSPAVFAKYGDGNLGWIGDVNTEHGTTELLLTMCGV</sequence>
<dbReference type="EMBL" id="KZ613497">
    <property type="protein sequence ID" value="PMD17881.1"/>
    <property type="molecule type" value="Genomic_DNA"/>
</dbReference>
<name>A0A2J6PV24_9HELO</name>
<evidence type="ECO:0000313" key="6">
    <source>
        <dbReference type="EMBL" id="PMD17881.1"/>
    </source>
</evidence>
<evidence type="ECO:0000256" key="1">
    <source>
        <dbReference type="ARBA" id="ARBA00022723"/>
    </source>
</evidence>
<evidence type="ECO:0000256" key="2">
    <source>
        <dbReference type="ARBA" id="ARBA00022771"/>
    </source>
</evidence>
<dbReference type="SUPFAM" id="SSF144232">
    <property type="entry name" value="HIT/MYND zinc finger-like"/>
    <property type="match status" value="1"/>
</dbReference>
<reference evidence="6 7" key="1">
    <citation type="submission" date="2016-05" db="EMBL/GenBank/DDBJ databases">
        <title>A degradative enzymes factory behind the ericoid mycorrhizal symbiosis.</title>
        <authorList>
            <consortium name="DOE Joint Genome Institute"/>
            <person name="Martino E."/>
            <person name="Morin E."/>
            <person name="Grelet G."/>
            <person name="Kuo A."/>
            <person name="Kohler A."/>
            <person name="Daghino S."/>
            <person name="Barry K."/>
            <person name="Choi C."/>
            <person name="Cichocki N."/>
            <person name="Clum A."/>
            <person name="Copeland A."/>
            <person name="Hainaut M."/>
            <person name="Haridas S."/>
            <person name="Labutti K."/>
            <person name="Lindquist E."/>
            <person name="Lipzen A."/>
            <person name="Khouja H.-R."/>
            <person name="Murat C."/>
            <person name="Ohm R."/>
            <person name="Olson A."/>
            <person name="Spatafora J."/>
            <person name="Veneault-Fourrey C."/>
            <person name="Henrissat B."/>
            <person name="Grigoriev I."/>
            <person name="Martin F."/>
            <person name="Perotto S."/>
        </authorList>
    </citation>
    <scope>NUCLEOTIDE SEQUENCE [LARGE SCALE GENOMIC DNA]</scope>
    <source>
        <strain evidence="6 7">UAMH 7357</strain>
    </source>
</reference>
<dbReference type="Gene3D" id="6.10.140.2220">
    <property type="match status" value="1"/>
</dbReference>
<dbReference type="PROSITE" id="PS01360">
    <property type="entry name" value="ZF_MYND_1"/>
    <property type="match status" value="1"/>
</dbReference>
<evidence type="ECO:0000256" key="3">
    <source>
        <dbReference type="ARBA" id="ARBA00022833"/>
    </source>
</evidence>
<evidence type="ECO:0000313" key="7">
    <source>
        <dbReference type="Proteomes" id="UP000235672"/>
    </source>
</evidence>
<dbReference type="CDD" id="cd03143">
    <property type="entry name" value="A4_beta-galactosidase_middle_domain"/>
    <property type="match status" value="1"/>
</dbReference>
<dbReference type="PANTHER" id="PTHR41878">
    <property type="entry name" value="LEXA REPRESSOR-RELATED"/>
    <property type="match status" value="1"/>
</dbReference>
<dbReference type="InterPro" id="IPR002893">
    <property type="entry name" value="Znf_MYND"/>
</dbReference>